<accession>A0ABD7V270</accession>
<evidence type="ECO:0000313" key="2">
    <source>
        <dbReference type="Proteomes" id="UP000360750"/>
    </source>
</evidence>
<dbReference type="Proteomes" id="UP000360750">
    <property type="component" value="Unassembled WGS sequence"/>
</dbReference>
<dbReference type="CDD" id="cd10440">
    <property type="entry name" value="GIY-YIG_COG3680"/>
    <property type="match status" value="1"/>
</dbReference>
<reference evidence="1 2" key="1">
    <citation type="submission" date="2019-02" db="EMBL/GenBank/DDBJ databases">
        <authorList>
            <consortium name="Pathogen Informatics"/>
        </authorList>
    </citation>
    <scope>NUCLEOTIDE SEQUENCE [LARGE SCALE GENOMIC DNA]</scope>
    <source>
        <strain evidence="1 2">3012STDY6756503</strain>
    </source>
</reference>
<dbReference type="AlphaFoldDB" id="A0ABD7V270"/>
<name>A0ABD7V270_9ACTN</name>
<organism evidence="1 2">
    <name type="scientific">Gordonia paraffinivorans</name>
    <dbReference type="NCBI Taxonomy" id="175628"/>
    <lineage>
        <taxon>Bacteria</taxon>
        <taxon>Bacillati</taxon>
        <taxon>Actinomycetota</taxon>
        <taxon>Actinomycetes</taxon>
        <taxon>Mycobacteriales</taxon>
        <taxon>Gordoniaceae</taxon>
        <taxon>Gordonia</taxon>
    </lineage>
</organism>
<sequence>MPGRESDPRAGPGPGIIAVMRRMDAVELPVTALDEFLESAAFAEMLDVDAERSAPRGPATRRAEIVDVLRAVDAHAGRRFVDRERAGEAIIGGLRGGGFGVRPTVVDAVLDLLRPVGVPVPGPPKPVPLEVQTVLGVYVYALVDPRDSSVFYVGAGRGNRIRHQTGAALAGAVPDPSEVIGQGDSPEVLEATLDRIGDIDADGFGVEHWVLRYGAAGVESVEETADFAARFAGDLAGLSGLELINAPDLAGTVDDVPIPLDELILRHAAPLAPALPELCVLVKVDDAARPGASADQIYEWSRSGWRAGPHRTVPDLPVLVFAEDIVRAVHRVDFWETYRDEDGNLDPKRWVYTGRPDPELEERFVGTSLREVRERRGGKWNPTGWHPYGQV</sequence>
<dbReference type="EMBL" id="CAACYD010000006">
    <property type="protein sequence ID" value="VFA88360.1"/>
    <property type="molecule type" value="Genomic_DNA"/>
</dbReference>
<evidence type="ECO:0008006" key="3">
    <source>
        <dbReference type="Google" id="ProtNLM"/>
    </source>
</evidence>
<evidence type="ECO:0000313" key="1">
    <source>
        <dbReference type="EMBL" id="VFA88360.1"/>
    </source>
</evidence>
<proteinExistence type="predicted"/>
<protein>
    <recommendedName>
        <fullName evidence="3">GIY-YIG nuclease family protein</fullName>
    </recommendedName>
</protein>
<comment type="caution">
    <text evidence="1">The sequence shown here is derived from an EMBL/GenBank/DDBJ whole genome shotgun (WGS) entry which is preliminary data.</text>
</comment>
<gene>
    <name evidence="1" type="ORF">NCTC8139_01905</name>
</gene>